<comment type="function">
    <text evidence="9">May function as transcription repressor; The repressive effects are mediated, at least in part, by recruitment of deacetylase activity. May play a role as negative regulator of postmeiotic genes acting through CBX3 complex formation and centromere association.</text>
</comment>
<evidence type="ECO:0000256" key="11">
    <source>
        <dbReference type="ARBA" id="ARBA00071690"/>
    </source>
</evidence>
<evidence type="ECO:0000259" key="16">
    <source>
        <dbReference type="PROSITE" id="PS50014"/>
    </source>
</evidence>
<dbReference type="SMART" id="SM00502">
    <property type="entry name" value="BBC"/>
    <property type="match status" value="1"/>
</dbReference>
<feature type="region of interest" description="Disordered" evidence="15">
    <location>
        <begin position="647"/>
        <end position="705"/>
    </location>
</feature>
<dbReference type="PROSITE" id="PS50089">
    <property type="entry name" value="ZF_RING_2"/>
    <property type="match status" value="1"/>
</dbReference>
<dbReference type="PANTHER" id="PTHR45915:SF7">
    <property type="entry name" value="TRIPARTITE MOTIF-CONTAINING PROTEIN 66"/>
    <property type="match status" value="1"/>
</dbReference>
<dbReference type="KEGG" id="nsu:110576562"/>
<keyword evidence="5" id="KW-0862">Zinc</keyword>
<evidence type="ECO:0000259" key="18">
    <source>
        <dbReference type="PROSITE" id="PS50089"/>
    </source>
</evidence>
<keyword evidence="20" id="KW-1185">Reference proteome</keyword>
<sequence length="1450" mass="158641">MSAAQTEKGGLCEISRGSEAESCRGIRGLGRCVVHAAAALWPWNPLRPSYLSSSPNAPVLNRPPRLAFFVVCSALAGVELARSTRCFTPEDITGRAPGPDRGMGAGTGMSFMGLPLVDQKHTSGQMEAMVQTCSVCLQDLDNVGARFLPGQHSLCKDCFQGLVQELRQVAKVLGTVPDELISCPGCKRVYLTRDVTEHFFLCASTGRSKMARNCSECKEKRVAHILCTYCNRWLCSSCTEEHRHSPAPGGPLFSRAHKGPPGVSGGSGDFALYCPLHTQEVLKLFCETCDVLTCHSCLMVDHKEHRCRHLEEVLQNQRMLLESVTTQVAHKKSSLQTSAKQIEDRIFEVKHQHRKVENQIKMAKMVLMNELNKQANGLIEELEGITNERKRKLEQQLQSIMVLNRQFEHVQNFINWAVCSKTSVPFLFSKELIVFQMQRLLETNCNTDPGSPWSIRFTWEPNFWTKQLASLGCITTEGGQLSRADTPAYGGLQGPSSFYQSHQSPVAPQETLSHPSHKFQSPALCSSSACCSHCSPASPSLKGQVPPPSIHPAHGFRQPPEMALQQLGSLQCSPLLPREKELACNPQPPKLMQPWLESQPPGEHENPAQRLGPQLTSQPICIVPPQDVQQGAHAQPPLQTPSIQVQFGHHQKLKLSHFQQPPPQQLPPLPPPPPPPQQPPPPLPPPQQPASSQRGSPPGPACSQNVDIMHHKFELEEMQKDLELLLQAQQPSLQLSQTKSPQHLQQTIVGQINYIVRQPAPVQSQSQEDAVQASEEPPASEGPKPALPLDKNTAASSPQAPGEETAPGAPALDGTIRHPSPNVVRKHSTSVSIMGFSNTLEMELSSTRLARTLEPQIQSVSSLTAAPSHMVPSLLSGTPTTVSGLMSGQNQAMPSLTVSHLQTIPSLVRSVPQPMPSLMSDSSQAIPSLGSNHLPARPNPMSGLTQTVPSLATCPLQSMPPAADMQPESGSSCSPGSGRAGGSLCPADGADPSLGNALCKMESEDSTRFTDSLGQDPTTPGLEVSKDVAMPAELEEPINLCVKKPPLAPAVSTSMALQQYQNPKEHESFEQGALELDAKENQSIRPFSSEPKIPYVRLERLKICAASSGEMPVFKLKPQKNEQDGSFLLIIECGTESSSMSIKVSQNNLPNAVQAPSLGGRKVTVTSLAGQQPPEAEGASPEEQRLIPRTPGAKKGPPVPIENEDFCAVCLNGGELLCCDRCPKVFHLSCHLPALLGFPGGDWVCTLCRSLTQPEMEYDCENARYCQPGMRATPGLSVCDQKKCEKLVLSLCCNSLSLPFHEPVSPLARHYYQIIKRPMDLSIIRRKLQKKDPAHYTTPEEVVSDVRLMFWNCAKFNYPDSEVAEAGRCLEVFFEGWLKEIYPDKRFAQPRQEDSDSEEVSSESGYSTPQGFPWPPYVQEGIQPKRRRRHMENERAKRMSFRLASSVSQV</sequence>
<keyword evidence="4 12" id="KW-0863">Zinc-finger</keyword>
<gene>
    <name evidence="21" type="primary">TRIM66</name>
</gene>
<dbReference type="InterPro" id="IPR019787">
    <property type="entry name" value="Znf_PHD-finger"/>
</dbReference>
<evidence type="ECO:0000313" key="21">
    <source>
        <dbReference type="RefSeq" id="XP_021541421.2"/>
    </source>
</evidence>
<dbReference type="CDD" id="cd19794">
    <property type="entry name" value="Bbox2_TRIM66-like"/>
    <property type="match status" value="1"/>
</dbReference>
<keyword evidence="8" id="KW-0539">Nucleus</keyword>
<keyword evidence="6 14" id="KW-0175">Coiled coil</keyword>
<dbReference type="SMART" id="SM00249">
    <property type="entry name" value="PHD"/>
    <property type="match status" value="2"/>
</dbReference>
<proteinExistence type="predicted"/>
<dbReference type="Gene3D" id="1.20.920.10">
    <property type="entry name" value="Bromodomain-like"/>
    <property type="match status" value="1"/>
</dbReference>
<dbReference type="Gene3D" id="3.30.40.10">
    <property type="entry name" value="Zinc/RING finger domain, C3HC4 (zinc finger)"/>
    <property type="match status" value="2"/>
</dbReference>
<dbReference type="Pfam" id="PF00628">
    <property type="entry name" value="PHD"/>
    <property type="match status" value="1"/>
</dbReference>
<dbReference type="Pfam" id="PF25287">
    <property type="entry name" value="zf-B_box_Trim66"/>
    <property type="match status" value="1"/>
</dbReference>
<organism evidence="20 21">
    <name type="scientific">Neomonachus schauinslandi</name>
    <name type="common">Hawaiian monk seal</name>
    <name type="synonym">Monachus schauinslandi</name>
    <dbReference type="NCBI Taxonomy" id="29088"/>
    <lineage>
        <taxon>Eukaryota</taxon>
        <taxon>Metazoa</taxon>
        <taxon>Chordata</taxon>
        <taxon>Craniata</taxon>
        <taxon>Vertebrata</taxon>
        <taxon>Euteleostomi</taxon>
        <taxon>Mammalia</taxon>
        <taxon>Eutheria</taxon>
        <taxon>Laurasiatheria</taxon>
        <taxon>Carnivora</taxon>
        <taxon>Caniformia</taxon>
        <taxon>Pinnipedia</taxon>
        <taxon>Phocidae</taxon>
        <taxon>Monachinae</taxon>
        <taxon>Monachini</taxon>
        <taxon>Neomonachus</taxon>
    </lineage>
</organism>
<evidence type="ECO:0000313" key="20">
    <source>
        <dbReference type="Proteomes" id="UP000248481"/>
    </source>
</evidence>
<dbReference type="Pfam" id="PF00643">
    <property type="entry name" value="zf-B_box"/>
    <property type="match status" value="1"/>
</dbReference>
<evidence type="ECO:0000256" key="15">
    <source>
        <dbReference type="SAM" id="MobiDB-lite"/>
    </source>
</evidence>
<evidence type="ECO:0000256" key="14">
    <source>
        <dbReference type="SAM" id="Coils"/>
    </source>
</evidence>
<evidence type="ECO:0000256" key="2">
    <source>
        <dbReference type="ARBA" id="ARBA00022723"/>
    </source>
</evidence>
<dbReference type="InterPro" id="IPR001841">
    <property type="entry name" value="Znf_RING"/>
</dbReference>
<dbReference type="SMART" id="SM00184">
    <property type="entry name" value="RING"/>
    <property type="match status" value="2"/>
</dbReference>
<dbReference type="PANTHER" id="PTHR45915">
    <property type="entry name" value="TRANSCRIPTION INTERMEDIARY FACTOR"/>
    <property type="match status" value="1"/>
</dbReference>
<keyword evidence="2" id="KW-0479">Metal-binding</keyword>
<dbReference type="Pfam" id="PF00439">
    <property type="entry name" value="Bromodomain"/>
    <property type="match status" value="1"/>
</dbReference>
<dbReference type="GO" id="GO:0008270">
    <property type="term" value="F:zinc ion binding"/>
    <property type="evidence" value="ECO:0007669"/>
    <property type="project" value="UniProtKB-KW"/>
</dbReference>
<dbReference type="InterPro" id="IPR019786">
    <property type="entry name" value="Zinc_finger_PHD-type_CS"/>
</dbReference>
<evidence type="ECO:0000256" key="4">
    <source>
        <dbReference type="ARBA" id="ARBA00022771"/>
    </source>
</evidence>
<dbReference type="PROSITE" id="PS50119">
    <property type="entry name" value="ZF_BBOX"/>
    <property type="match status" value="2"/>
</dbReference>
<dbReference type="InterPro" id="IPR037372">
    <property type="entry name" value="TRIM66_Bbox1_Znf"/>
</dbReference>
<evidence type="ECO:0000256" key="1">
    <source>
        <dbReference type="ARBA" id="ARBA00004123"/>
    </source>
</evidence>
<dbReference type="CDD" id="cd05502">
    <property type="entry name" value="Bromo_tif1_like"/>
    <property type="match status" value="1"/>
</dbReference>
<dbReference type="InterPro" id="IPR001487">
    <property type="entry name" value="Bromodomain"/>
</dbReference>
<dbReference type="FunFam" id="3.30.40.10:FF:000313">
    <property type="entry name" value="Tripartite motif-containing protein 66"/>
    <property type="match status" value="1"/>
</dbReference>
<keyword evidence="7 13" id="KW-0103">Bromodomain</keyword>
<dbReference type="SUPFAM" id="SSF57845">
    <property type="entry name" value="B-box zinc-binding domain"/>
    <property type="match status" value="1"/>
</dbReference>
<feature type="domain" description="PHD-type" evidence="17">
    <location>
        <begin position="1204"/>
        <end position="1251"/>
    </location>
</feature>
<feature type="region of interest" description="Disordered" evidence="15">
    <location>
        <begin position="958"/>
        <end position="981"/>
    </location>
</feature>
<dbReference type="FunFam" id="1.20.920.10:FF:000036">
    <property type="entry name" value="Tripartite motif-containing protein 66"/>
    <property type="match status" value="1"/>
</dbReference>
<feature type="compositionally biased region" description="Low complexity" evidence="15">
    <location>
        <begin position="798"/>
        <end position="811"/>
    </location>
</feature>
<comment type="subcellular location">
    <subcellularLocation>
        <location evidence="1">Nucleus</location>
    </subcellularLocation>
</comment>
<evidence type="ECO:0000256" key="6">
    <source>
        <dbReference type="ARBA" id="ARBA00023054"/>
    </source>
</evidence>
<feature type="domain" description="B box-type" evidence="19">
    <location>
        <begin position="209"/>
        <end position="244"/>
    </location>
</feature>
<protein>
    <recommendedName>
        <fullName evidence="11">Tripartite motif-containing protein 66</fullName>
    </recommendedName>
</protein>
<evidence type="ECO:0000256" key="12">
    <source>
        <dbReference type="PROSITE-ProRule" id="PRU00024"/>
    </source>
</evidence>
<dbReference type="SUPFAM" id="SSF47370">
    <property type="entry name" value="Bromodomain"/>
    <property type="match status" value="1"/>
</dbReference>
<feature type="region of interest" description="Disordered" evidence="15">
    <location>
        <begin position="760"/>
        <end position="828"/>
    </location>
</feature>
<evidence type="ECO:0000256" key="3">
    <source>
        <dbReference type="ARBA" id="ARBA00022737"/>
    </source>
</evidence>
<evidence type="ECO:0000256" key="9">
    <source>
        <dbReference type="ARBA" id="ARBA00055313"/>
    </source>
</evidence>
<accession>A0A2Y9GQC3</accession>
<feature type="domain" description="Bromo" evidence="16">
    <location>
        <begin position="1292"/>
        <end position="1364"/>
    </location>
</feature>
<dbReference type="STRING" id="29088.A0A2Y9GQC3"/>
<evidence type="ECO:0000256" key="5">
    <source>
        <dbReference type="ARBA" id="ARBA00022833"/>
    </source>
</evidence>
<feature type="region of interest" description="Disordered" evidence="15">
    <location>
        <begin position="1169"/>
        <end position="1197"/>
    </location>
</feature>
<evidence type="ECO:0000259" key="19">
    <source>
        <dbReference type="PROSITE" id="PS50119"/>
    </source>
</evidence>
<dbReference type="SMART" id="SM00336">
    <property type="entry name" value="BBOX"/>
    <property type="match status" value="2"/>
</dbReference>
<dbReference type="FunFam" id="3.30.160.60:FF:000074">
    <property type="entry name" value="Tripartite motif containing 66"/>
    <property type="match status" value="1"/>
</dbReference>
<dbReference type="CDD" id="cd19811">
    <property type="entry name" value="Bbox1_TRIM66"/>
    <property type="match status" value="1"/>
</dbReference>
<feature type="region of interest" description="Disordered" evidence="15">
    <location>
        <begin position="581"/>
        <end position="612"/>
    </location>
</feature>
<reference evidence="21" key="1">
    <citation type="submission" date="2025-08" db="UniProtKB">
        <authorList>
            <consortium name="RefSeq"/>
        </authorList>
    </citation>
    <scope>IDENTIFICATION</scope>
    <source>
        <tissue evidence="21">Blood</tissue>
    </source>
</reference>
<feature type="domain" description="B box-type" evidence="19">
    <location>
        <begin position="269"/>
        <end position="310"/>
    </location>
</feature>
<dbReference type="InterPro" id="IPR001965">
    <property type="entry name" value="Znf_PHD"/>
</dbReference>
<evidence type="ECO:0000256" key="8">
    <source>
        <dbReference type="ARBA" id="ARBA00023242"/>
    </source>
</evidence>
<name>A0A2Y9GQC3_NEOSC</name>
<dbReference type="InParanoid" id="A0A2Y9GQC3"/>
<dbReference type="PROSITE" id="PS50014">
    <property type="entry name" value="BROMODOMAIN_2"/>
    <property type="match status" value="1"/>
</dbReference>
<dbReference type="InterPro" id="IPR036427">
    <property type="entry name" value="Bromodomain-like_sf"/>
</dbReference>
<dbReference type="InterPro" id="IPR000315">
    <property type="entry name" value="Znf_B-box"/>
</dbReference>
<dbReference type="InterPro" id="IPR003649">
    <property type="entry name" value="Bbox_C"/>
</dbReference>
<dbReference type="Proteomes" id="UP000248481">
    <property type="component" value="Chromosome 11"/>
</dbReference>
<dbReference type="GO" id="GO:0005634">
    <property type="term" value="C:nucleus"/>
    <property type="evidence" value="ECO:0007669"/>
    <property type="project" value="UniProtKB-SubCell"/>
</dbReference>
<dbReference type="SMART" id="SM00297">
    <property type="entry name" value="BROMO"/>
    <property type="match status" value="1"/>
</dbReference>
<dbReference type="InterPro" id="IPR013083">
    <property type="entry name" value="Znf_RING/FYVE/PHD"/>
</dbReference>
<dbReference type="GO" id="GO:0000785">
    <property type="term" value="C:chromatin"/>
    <property type="evidence" value="ECO:0007669"/>
    <property type="project" value="TreeGrafter"/>
</dbReference>
<dbReference type="RefSeq" id="XP_021541421.2">
    <property type="nucleotide sequence ID" value="XM_021685746.2"/>
</dbReference>
<dbReference type="PROSITE" id="PS01359">
    <property type="entry name" value="ZF_PHD_1"/>
    <property type="match status" value="1"/>
</dbReference>
<feature type="domain" description="RING-type" evidence="18">
    <location>
        <begin position="133"/>
        <end position="187"/>
    </location>
</feature>
<feature type="compositionally biased region" description="Pro residues" evidence="15">
    <location>
        <begin position="660"/>
        <end position="688"/>
    </location>
</feature>
<dbReference type="PROSITE" id="PS50016">
    <property type="entry name" value="ZF_PHD_2"/>
    <property type="match status" value="1"/>
</dbReference>
<dbReference type="InterPro" id="IPR011011">
    <property type="entry name" value="Znf_FYVE_PHD"/>
</dbReference>
<evidence type="ECO:0000256" key="13">
    <source>
        <dbReference type="PROSITE-ProRule" id="PRU00035"/>
    </source>
</evidence>
<evidence type="ECO:0000256" key="7">
    <source>
        <dbReference type="ARBA" id="ARBA00023117"/>
    </source>
</evidence>
<keyword evidence="3" id="KW-0677">Repeat</keyword>
<dbReference type="SUPFAM" id="SSF57850">
    <property type="entry name" value="RING/U-box"/>
    <property type="match status" value="1"/>
</dbReference>
<evidence type="ECO:0000259" key="17">
    <source>
        <dbReference type="PROSITE" id="PS50016"/>
    </source>
</evidence>
<evidence type="ECO:0000256" key="10">
    <source>
        <dbReference type="ARBA" id="ARBA00064209"/>
    </source>
</evidence>
<feature type="coiled-coil region" evidence="14">
    <location>
        <begin position="339"/>
        <end position="395"/>
    </location>
</feature>
<comment type="subunit">
    <text evidence="10">Can form homodimers and heterodimers. Interacts with CBX5, CBX1 and CBX3 via PxVxL motif.</text>
</comment>
<feature type="region of interest" description="Disordered" evidence="15">
    <location>
        <begin position="1388"/>
        <end position="1450"/>
    </location>
</feature>
<dbReference type="SUPFAM" id="SSF57903">
    <property type="entry name" value="FYVE/PHD zinc finger"/>
    <property type="match status" value="1"/>
</dbReference>
<dbReference type="Gene3D" id="3.30.160.60">
    <property type="entry name" value="Classic Zinc Finger"/>
    <property type="match status" value="1"/>
</dbReference>